<dbReference type="Proteomes" id="UP000678374">
    <property type="component" value="Unassembled WGS sequence"/>
</dbReference>
<comment type="subcellular location">
    <subcellularLocation>
        <location evidence="1">Periplasm</location>
    </subcellularLocation>
</comment>
<proteinExistence type="inferred from homology"/>
<sequence length="424" mass="47735">MSLRRRHLLLAATPLAGCARPGDGTLRFWAMGREGEVVAELLQDFRTEHPGIRLRIEQLPWSAAHEKLLTAFAGDATPDLAQLGNTWLPEFAALGALEPLAPWLAQAPEIDPADHFDGIWRTNLIDGTLYGLPWYVDTRLLFYRRDLLAQAGFDHPPADWAEWQRMLRAIRQRVGPANYAVLLPLNEYDPIVALGLQQDEPLLSENATRGHFRSAGFRRAWDFFVSMYREQLAPPASNQEIANLWNEFGRGYFSFYISGPWQIGEFRRRLPPALQRSWATAPLPGPEGTRGPGASIAGGASLAMFRRSAHKPEAFAVMRYLARPEVQQRFHAMTGNLPPRRSAWAGGTLATDAPTQAFRAQLEHVRPVPQVPEWERIATEIKLVLEHVVRGTMAPETALAVLDERADRLLEKRRWMLARRGGRA</sequence>
<evidence type="ECO:0000256" key="4">
    <source>
        <dbReference type="ARBA" id="ARBA00022729"/>
    </source>
</evidence>
<evidence type="ECO:0000256" key="1">
    <source>
        <dbReference type="ARBA" id="ARBA00004418"/>
    </source>
</evidence>
<evidence type="ECO:0000313" key="6">
    <source>
        <dbReference type="Proteomes" id="UP000678374"/>
    </source>
</evidence>
<gene>
    <name evidence="5" type="ORF">KAK06_01470</name>
</gene>
<dbReference type="EMBL" id="JAGQDE010000001">
    <property type="protein sequence ID" value="MBQ0957615.1"/>
    <property type="molecule type" value="Genomic_DNA"/>
</dbReference>
<dbReference type="RefSeq" id="WP_210799936.1">
    <property type="nucleotide sequence ID" value="NZ_JAGQDE010000001.1"/>
</dbReference>
<accession>A0A941BP27</accession>
<organism evidence="5 6">
    <name type="scientific">Ideonella aquatica</name>
    <dbReference type="NCBI Taxonomy" id="2824119"/>
    <lineage>
        <taxon>Bacteria</taxon>
        <taxon>Pseudomonadati</taxon>
        <taxon>Pseudomonadota</taxon>
        <taxon>Betaproteobacteria</taxon>
        <taxon>Burkholderiales</taxon>
        <taxon>Sphaerotilaceae</taxon>
        <taxon>Ideonella</taxon>
    </lineage>
</organism>
<dbReference type="InterPro" id="IPR006059">
    <property type="entry name" value="SBP"/>
</dbReference>
<evidence type="ECO:0000313" key="5">
    <source>
        <dbReference type="EMBL" id="MBQ0957615.1"/>
    </source>
</evidence>
<dbReference type="GO" id="GO:0042597">
    <property type="term" value="C:periplasmic space"/>
    <property type="evidence" value="ECO:0007669"/>
    <property type="project" value="UniProtKB-SubCell"/>
</dbReference>
<comment type="caution">
    <text evidence="5">The sequence shown here is derived from an EMBL/GenBank/DDBJ whole genome shotgun (WGS) entry which is preliminary data.</text>
</comment>
<dbReference type="Pfam" id="PF13416">
    <property type="entry name" value="SBP_bac_8"/>
    <property type="match status" value="1"/>
</dbReference>
<reference evidence="5" key="1">
    <citation type="submission" date="2021-04" db="EMBL/GenBank/DDBJ databases">
        <title>The genome sequence of Ideonella sp. 4Y11.</title>
        <authorList>
            <person name="Liu Y."/>
        </authorList>
    </citation>
    <scope>NUCLEOTIDE SEQUENCE</scope>
    <source>
        <strain evidence="5">4Y11</strain>
    </source>
</reference>
<dbReference type="InterPro" id="IPR050490">
    <property type="entry name" value="Bact_solute-bd_prot1"/>
</dbReference>
<name>A0A941BP27_9BURK</name>
<dbReference type="PANTHER" id="PTHR43649:SF34">
    <property type="entry name" value="ABC TRANSPORTER PERIPLASMIC-BINDING PROTEIN YCJN-RELATED"/>
    <property type="match status" value="1"/>
</dbReference>
<keyword evidence="6" id="KW-1185">Reference proteome</keyword>
<dbReference type="PANTHER" id="PTHR43649">
    <property type="entry name" value="ARABINOSE-BINDING PROTEIN-RELATED"/>
    <property type="match status" value="1"/>
</dbReference>
<comment type="similarity">
    <text evidence="2">Belongs to the bacterial solute-binding protein 1 family.</text>
</comment>
<dbReference type="AlphaFoldDB" id="A0A941BP27"/>
<evidence type="ECO:0000256" key="2">
    <source>
        <dbReference type="ARBA" id="ARBA00008520"/>
    </source>
</evidence>
<keyword evidence="3" id="KW-0813">Transport</keyword>
<protein>
    <submittedName>
        <fullName evidence="5">Sugar ABC transporter substrate-binding protein</fullName>
    </submittedName>
</protein>
<dbReference type="SUPFAM" id="SSF53850">
    <property type="entry name" value="Periplasmic binding protein-like II"/>
    <property type="match status" value="1"/>
</dbReference>
<keyword evidence="4" id="KW-0732">Signal</keyword>
<evidence type="ECO:0000256" key="3">
    <source>
        <dbReference type="ARBA" id="ARBA00022448"/>
    </source>
</evidence>
<dbReference type="Gene3D" id="3.40.190.10">
    <property type="entry name" value="Periplasmic binding protein-like II"/>
    <property type="match status" value="2"/>
</dbReference>
<dbReference type="CDD" id="cd14747">
    <property type="entry name" value="PBP2_MalE"/>
    <property type="match status" value="1"/>
</dbReference>